<keyword evidence="1" id="KW-0175">Coiled coil</keyword>
<dbReference type="Proteomes" id="UP000807306">
    <property type="component" value="Unassembled WGS sequence"/>
</dbReference>
<feature type="compositionally biased region" description="Basic and acidic residues" evidence="2">
    <location>
        <begin position="380"/>
        <end position="391"/>
    </location>
</feature>
<gene>
    <name evidence="3" type="ORF">CPB83DRAFT_890353</name>
</gene>
<comment type="caution">
    <text evidence="3">The sequence shown here is derived from an EMBL/GenBank/DDBJ whole genome shotgun (WGS) entry which is preliminary data.</text>
</comment>
<dbReference type="EMBL" id="MU157829">
    <property type="protein sequence ID" value="KAF9533246.1"/>
    <property type="molecule type" value="Genomic_DNA"/>
</dbReference>
<evidence type="ECO:0000313" key="4">
    <source>
        <dbReference type="Proteomes" id="UP000807306"/>
    </source>
</evidence>
<protein>
    <submittedName>
        <fullName evidence="3">Uncharacterized protein</fullName>
    </submittedName>
</protein>
<feature type="compositionally biased region" description="Acidic residues" evidence="2">
    <location>
        <begin position="392"/>
        <end position="402"/>
    </location>
</feature>
<feature type="compositionally biased region" description="Basic residues" evidence="2">
    <location>
        <begin position="347"/>
        <end position="363"/>
    </location>
</feature>
<organism evidence="3 4">
    <name type="scientific">Crepidotus variabilis</name>
    <dbReference type="NCBI Taxonomy" id="179855"/>
    <lineage>
        <taxon>Eukaryota</taxon>
        <taxon>Fungi</taxon>
        <taxon>Dikarya</taxon>
        <taxon>Basidiomycota</taxon>
        <taxon>Agaricomycotina</taxon>
        <taxon>Agaricomycetes</taxon>
        <taxon>Agaricomycetidae</taxon>
        <taxon>Agaricales</taxon>
        <taxon>Agaricineae</taxon>
        <taxon>Crepidotaceae</taxon>
        <taxon>Crepidotus</taxon>
    </lineage>
</organism>
<feature type="compositionally biased region" description="Acidic residues" evidence="2">
    <location>
        <begin position="367"/>
        <end position="379"/>
    </location>
</feature>
<feature type="region of interest" description="Disordered" evidence="2">
    <location>
        <begin position="299"/>
        <end position="471"/>
    </location>
</feature>
<feature type="compositionally biased region" description="Polar residues" evidence="2">
    <location>
        <begin position="197"/>
        <end position="217"/>
    </location>
</feature>
<keyword evidence="4" id="KW-1185">Reference proteome</keyword>
<feature type="compositionally biased region" description="Basic and acidic residues" evidence="2">
    <location>
        <begin position="403"/>
        <end position="412"/>
    </location>
</feature>
<accession>A0A9P6ENV5</accession>
<feature type="compositionally biased region" description="Basic residues" evidence="2">
    <location>
        <begin position="462"/>
        <end position="471"/>
    </location>
</feature>
<reference evidence="3" key="1">
    <citation type="submission" date="2020-11" db="EMBL/GenBank/DDBJ databases">
        <authorList>
            <consortium name="DOE Joint Genome Institute"/>
            <person name="Ahrendt S."/>
            <person name="Riley R."/>
            <person name="Andreopoulos W."/>
            <person name="Labutti K."/>
            <person name="Pangilinan J."/>
            <person name="Ruiz-Duenas F.J."/>
            <person name="Barrasa J.M."/>
            <person name="Sanchez-Garcia M."/>
            <person name="Camarero S."/>
            <person name="Miyauchi S."/>
            <person name="Serrano A."/>
            <person name="Linde D."/>
            <person name="Babiker R."/>
            <person name="Drula E."/>
            <person name="Ayuso-Fernandez I."/>
            <person name="Pacheco R."/>
            <person name="Padilla G."/>
            <person name="Ferreira P."/>
            <person name="Barriuso J."/>
            <person name="Kellner H."/>
            <person name="Castanera R."/>
            <person name="Alfaro M."/>
            <person name="Ramirez L."/>
            <person name="Pisabarro A.G."/>
            <person name="Kuo A."/>
            <person name="Tritt A."/>
            <person name="Lipzen A."/>
            <person name="He G."/>
            <person name="Yan M."/>
            <person name="Ng V."/>
            <person name="Cullen D."/>
            <person name="Martin F."/>
            <person name="Rosso M.-N."/>
            <person name="Henrissat B."/>
            <person name="Hibbett D."/>
            <person name="Martinez A.T."/>
            <person name="Grigoriev I.V."/>
        </authorList>
    </citation>
    <scope>NUCLEOTIDE SEQUENCE</scope>
    <source>
        <strain evidence="3">CBS 506.95</strain>
    </source>
</reference>
<feature type="region of interest" description="Disordered" evidence="2">
    <location>
        <begin position="173"/>
        <end position="260"/>
    </location>
</feature>
<feature type="compositionally biased region" description="Basic residues" evidence="2">
    <location>
        <begin position="221"/>
        <end position="232"/>
    </location>
</feature>
<feature type="coiled-coil region" evidence="1">
    <location>
        <begin position="92"/>
        <end position="119"/>
    </location>
</feature>
<feature type="compositionally biased region" description="Acidic residues" evidence="2">
    <location>
        <begin position="423"/>
        <end position="435"/>
    </location>
</feature>
<dbReference type="AlphaFoldDB" id="A0A9P6ENV5"/>
<evidence type="ECO:0000256" key="2">
    <source>
        <dbReference type="SAM" id="MobiDB-lite"/>
    </source>
</evidence>
<evidence type="ECO:0000256" key="1">
    <source>
        <dbReference type="SAM" id="Coils"/>
    </source>
</evidence>
<dbReference type="OrthoDB" id="3269067at2759"/>
<feature type="compositionally biased region" description="Basic and acidic residues" evidence="2">
    <location>
        <begin position="233"/>
        <end position="243"/>
    </location>
</feature>
<name>A0A9P6ENV5_9AGAR</name>
<evidence type="ECO:0000313" key="3">
    <source>
        <dbReference type="EMBL" id="KAF9533246.1"/>
    </source>
</evidence>
<proteinExistence type="predicted"/>
<sequence length="471" mass="52058">MSSMNPSAMLAESLAEFSKSAYQAFTEIENKARQEVTRAAQETHDAKAERDTAMKDLHAAQLESQSWKQEAAASKATLTQAELTITHQAESLAAQVEQIAQLRREVTQWKDQSRNWQEHFLRVEQERCAQSSRIDELVVEKLQYVRPPTSTANYITPKHPKYTSQISSAPTTIGKHAISSPTQPPAYRSAGSPSAEPDTSNADSRQTPLQNYTSERGSGSRAHKTPAKPQNAHRRERDAHPDVQEIAPPAGTKPRKGGITLTSSNAQAVSAQLQNVATPSGSNIRSSTVIRRVQAVVHVKREEDTEDEGAGGAIGGTSKSGSAKPNGTVVKRKKKEESLEGGGKKMLNNRKKGIARGRSRSKRVITEDEGEPEEEEEGENDSRRGTERSASQDDDADEEEGSEERGDADKNYNLRKPYRPNYLEEDDEEDDDDELMMGAEDNHDEVYGSHPVDSSRRQNGSPRKKRKFSAR</sequence>